<feature type="domain" description="FAD/NAD(P)-binding" evidence="9">
    <location>
        <begin position="84"/>
        <end position="436"/>
    </location>
</feature>
<dbReference type="GO" id="GO:0003955">
    <property type="term" value="F:NAD(P)H dehydrogenase (quinone) activity"/>
    <property type="evidence" value="ECO:0000318"/>
    <property type="project" value="GO_Central"/>
</dbReference>
<dbReference type="GO" id="GO:0042372">
    <property type="term" value="P:phylloquinone biosynthetic process"/>
    <property type="evidence" value="ECO:0000318"/>
    <property type="project" value="GO_Central"/>
</dbReference>
<keyword evidence="3" id="KW-0285">Flavoprotein</keyword>
<dbReference type="OrthoDB" id="5376590at2759"/>
<dbReference type="GeneID" id="110800407"/>
<evidence type="ECO:0000256" key="8">
    <source>
        <dbReference type="ARBA" id="ARBA00066844"/>
    </source>
</evidence>
<evidence type="ECO:0000256" key="2">
    <source>
        <dbReference type="ARBA" id="ARBA00005272"/>
    </source>
</evidence>
<evidence type="ECO:0000256" key="1">
    <source>
        <dbReference type="ARBA" id="ARBA00001974"/>
    </source>
</evidence>
<dbReference type="FunFam" id="3.50.50.100:FF:000010">
    <property type="entry name" value="Alternative NAD(P)H-ubiquinone oxidoreductase C1, chloroplastic/mitochondrial"/>
    <property type="match status" value="1"/>
</dbReference>
<reference evidence="10" key="1">
    <citation type="journal article" date="2021" name="Nat. Commun.">
        <title>Genomic analyses provide insights into spinach domestication and the genetic basis of agronomic traits.</title>
        <authorList>
            <person name="Cai X."/>
            <person name="Sun X."/>
            <person name="Xu C."/>
            <person name="Sun H."/>
            <person name="Wang X."/>
            <person name="Ge C."/>
            <person name="Zhang Z."/>
            <person name="Wang Q."/>
            <person name="Fei Z."/>
            <person name="Jiao C."/>
            <person name="Wang Q."/>
        </authorList>
    </citation>
    <scope>NUCLEOTIDE SEQUENCE [LARGE SCALE GENOMIC DNA]</scope>
    <source>
        <strain evidence="10">cv. Varoflay</strain>
    </source>
</reference>
<dbReference type="InterPro" id="IPR023753">
    <property type="entry name" value="FAD/NAD-binding_dom"/>
</dbReference>
<proteinExistence type="inferred from homology"/>
<evidence type="ECO:0000313" key="10">
    <source>
        <dbReference type="Proteomes" id="UP000813463"/>
    </source>
</evidence>
<dbReference type="Pfam" id="PF07992">
    <property type="entry name" value="Pyr_redox_2"/>
    <property type="match status" value="1"/>
</dbReference>
<dbReference type="SUPFAM" id="SSF51905">
    <property type="entry name" value="FAD/NAD(P)-binding domain"/>
    <property type="match status" value="1"/>
</dbReference>
<dbReference type="PRINTS" id="PR00368">
    <property type="entry name" value="FADPNR"/>
</dbReference>
<evidence type="ECO:0000256" key="5">
    <source>
        <dbReference type="ARBA" id="ARBA00022857"/>
    </source>
</evidence>
<dbReference type="Gene3D" id="3.50.50.100">
    <property type="match status" value="1"/>
</dbReference>
<dbReference type="GO" id="GO:0009507">
    <property type="term" value="C:chloroplast"/>
    <property type="evidence" value="ECO:0007669"/>
    <property type="project" value="TreeGrafter"/>
</dbReference>
<name>A0A9R0J4U6_SPIOL</name>
<comment type="cofactor">
    <cofactor evidence="1">
        <name>FAD</name>
        <dbReference type="ChEBI" id="CHEBI:57692"/>
    </cofactor>
</comment>
<dbReference type="RefSeq" id="XP_021861402.1">
    <property type="nucleotide sequence ID" value="XM_022005710.2"/>
</dbReference>
<accession>A0A9R0J4U6</accession>
<dbReference type="PRINTS" id="PR00411">
    <property type="entry name" value="PNDRDTASEI"/>
</dbReference>
<dbReference type="KEGG" id="soe:110800407"/>
<keyword evidence="4" id="KW-0274">FAD</keyword>
<dbReference type="GO" id="GO:0019646">
    <property type="term" value="P:aerobic electron transport chain"/>
    <property type="evidence" value="ECO:0000318"/>
    <property type="project" value="GO_Central"/>
</dbReference>
<comment type="catalytic activity">
    <reaction evidence="7">
        <text>demethylphylloquinone + NADPH + H(+) = demethylphylloquinol + NADP(+)</text>
        <dbReference type="Rhea" id="RHEA:47744"/>
        <dbReference type="ChEBI" id="CHEBI:15378"/>
        <dbReference type="ChEBI" id="CHEBI:31087"/>
        <dbReference type="ChEBI" id="CHEBI:57783"/>
        <dbReference type="ChEBI" id="CHEBI:58349"/>
        <dbReference type="ChEBI" id="CHEBI:87844"/>
        <dbReference type="EC" id="1.6.5.12"/>
    </reaction>
</comment>
<organism evidence="10 11">
    <name type="scientific">Spinacia oleracea</name>
    <name type="common">Spinach</name>
    <dbReference type="NCBI Taxonomy" id="3562"/>
    <lineage>
        <taxon>Eukaryota</taxon>
        <taxon>Viridiplantae</taxon>
        <taxon>Streptophyta</taxon>
        <taxon>Embryophyta</taxon>
        <taxon>Tracheophyta</taxon>
        <taxon>Spermatophyta</taxon>
        <taxon>Magnoliopsida</taxon>
        <taxon>eudicotyledons</taxon>
        <taxon>Gunneridae</taxon>
        <taxon>Pentapetalae</taxon>
        <taxon>Caryophyllales</taxon>
        <taxon>Chenopodiaceae</taxon>
        <taxon>Chenopodioideae</taxon>
        <taxon>Anserineae</taxon>
        <taxon>Spinacia</taxon>
    </lineage>
</organism>
<keyword evidence="6" id="KW-0560">Oxidoreductase</keyword>
<evidence type="ECO:0000256" key="6">
    <source>
        <dbReference type="ARBA" id="ARBA00023002"/>
    </source>
</evidence>
<evidence type="ECO:0000259" key="9">
    <source>
        <dbReference type="Pfam" id="PF07992"/>
    </source>
</evidence>
<keyword evidence="5" id="KW-0521">NADP</keyword>
<dbReference type="AlphaFoldDB" id="A0A9R0J4U6"/>
<dbReference type="EC" id="1.6.5.12" evidence="8"/>
<reference evidence="11" key="2">
    <citation type="submission" date="2025-08" db="UniProtKB">
        <authorList>
            <consortium name="RefSeq"/>
        </authorList>
    </citation>
    <scope>IDENTIFICATION</scope>
    <source>
        <tissue evidence="11">Leaf</tissue>
    </source>
</reference>
<keyword evidence="10" id="KW-1185">Reference proteome</keyword>
<evidence type="ECO:0000256" key="4">
    <source>
        <dbReference type="ARBA" id="ARBA00022827"/>
    </source>
</evidence>
<sequence>MSHLALSATATLPHFNRTVKRLNKVFPIFTGRYAFKSSLYGNFQRKGFSICASANTGMSGDVAEVSEREQDLKHYIWPDKKRPRVCILGGGFGGLYTALRLESLTWPDGKKPQVLLIDQSDRFVFKPMLYELLSGEVDEWEIAPRFSDLLASTEVQFIQDKVKLLHPYDMPRSGAERHQCAGSVQLESDFLIEYDWLVLALGAEPKLDMVPGAVEYALPFSNFEDACKVNNKLKALERKYFGKGCPIKVVIVGCGYSGVELAATVSERLKDKGIVQAINVQNTICPSAPPGNREAALKVLSERNVELLLGYFVNSIKRSADIEVLNQFVDSGNIGMQQEAKELVVEIQPAERGMQGQNLEADLVLWTVGNKPRLPQSDPSGKPNMLPLNGIGQAETDETLRVKGNPRIFAVGDSSALRDSSGKLLPPTAQVAFQQADFAGWNIWAAINDRPLLPFRFQNLGEMMNLGRYDAAVTPSFIDGLTLEGPVGHAARKLAYLIRLPTDQHKVKVGLSWFAKEAIDSVATLQTTLTKVLSGSS</sequence>
<evidence type="ECO:0000256" key="7">
    <source>
        <dbReference type="ARBA" id="ARBA00052971"/>
    </source>
</evidence>
<dbReference type="InterPro" id="IPR036188">
    <property type="entry name" value="FAD/NAD-bd_sf"/>
</dbReference>
<comment type="similarity">
    <text evidence="2">Belongs to the NADH dehydrogenase family.</text>
</comment>
<evidence type="ECO:0000313" key="11">
    <source>
        <dbReference type="RefSeq" id="XP_021861402.1"/>
    </source>
</evidence>
<dbReference type="InterPro" id="IPR051169">
    <property type="entry name" value="NADH-Q_oxidoreductase"/>
</dbReference>
<gene>
    <name evidence="11" type="primary">LOC110800407</name>
</gene>
<dbReference type="Proteomes" id="UP000813463">
    <property type="component" value="Chromosome 4"/>
</dbReference>
<dbReference type="PANTHER" id="PTHR42913">
    <property type="entry name" value="APOPTOSIS-INDUCING FACTOR 1"/>
    <property type="match status" value="1"/>
</dbReference>
<protein>
    <recommendedName>
        <fullName evidence="8">demethylphylloquinone reductase</fullName>
        <ecNumber evidence="8">1.6.5.12</ecNumber>
    </recommendedName>
</protein>
<dbReference type="PANTHER" id="PTHR42913:SF4">
    <property type="entry name" value="ALTERNATIVE NAD(P)H-UBIQUINONE OXIDOREDUCTASE C1, CHLOROPLASTIC_MITOCHONDRIAL"/>
    <property type="match status" value="1"/>
</dbReference>
<evidence type="ECO:0000256" key="3">
    <source>
        <dbReference type="ARBA" id="ARBA00022630"/>
    </source>
</evidence>